<organism evidence="1 2">
    <name type="scientific">Chryseobacterium hagamense</name>
    <dbReference type="NCBI Taxonomy" id="395935"/>
    <lineage>
        <taxon>Bacteria</taxon>
        <taxon>Pseudomonadati</taxon>
        <taxon>Bacteroidota</taxon>
        <taxon>Flavobacteriia</taxon>
        <taxon>Flavobacteriales</taxon>
        <taxon>Weeksellaceae</taxon>
        <taxon>Chryseobacterium group</taxon>
        <taxon>Chryseobacterium</taxon>
    </lineage>
</organism>
<evidence type="ECO:0008006" key="3">
    <source>
        <dbReference type="Google" id="ProtNLM"/>
    </source>
</evidence>
<comment type="caution">
    <text evidence="1">The sequence shown here is derived from an EMBL/GenBank/DDBJ whole genome shotgun (WGS) entry which is preliminary data.</text>
</comment>
<protein>
    <recommendedName>
        <fullName evidence="3">Lipocalin-like domain-containing protein</fullName>
    </recommendedName>
</protein>
<accession>A0A511YLS0</accession>
<dbReference type="EMBL" id="BJYJ01000008">
    <property type="protein sequence ID" value="GEN76110.1"/>
    <property type="molecule type" value="Genomic_DNA"/>
</dbReference>
<evidence type="ECO:0000313" key="1">
    <source>
        <dbReference type="EMBL" id="GEN76110.1"/>
    </source>
</evidence>
<proteinExistence type="predicted"/>
<dbReference type="OrthoDB" id="1260283at2"/>
<gene>
    <name evidence="1" type="ORF">CHA01nite_18500</name>
</gene>
<evidence type="ECO:0000313" key="2">
    <source>
        <dbReference type="Proteomes" id="UP000321863"/>
    </source>
</evidence>
<keyword evidence="2" id="KW-1185">Reference proteome</keyword>
<reference evidence="1 2" key="1">
    <citation type="submission" date="2019-07" db="EMBL/GenBank/DDBJ databases">
        <title>Whole genome shotgun sequence of Chryseobacterium hagamense NBRC 105253.</title>
        <authorList>
            <person name="Hosoyama A."/>
            <person name="Uohara A."/>
            <person name="Ohji S."/>
            <person name="Ichikawa N."/>
        </authorList>
    </citation>
    <scope>NUCLEOTIDE SEQUENCE [LARGE SCALE GENOMIC DNA]</scope>
    <source>
        <strain evidence="1 2">NBRC 105253</strain>
    </source>
</reference>
<dbReference type="Proteomes" id="UP000321863">
    <property type="component" value="Unassembled WGS sequence"/>
</dbReference>
<sequence length="126" mass="14655">MKKYIILSAVLICFSFAEFQKNNFTGNWNLVDSYNIEQINFKNLALHEMVKKKIVEQKSQIIFSDEEIMIKQNEVVTDKSKIKDLKKITNDSIVFKFDDHTASFKLKNEKSGIITVDKTAVFLVEK</sequence>
<name>A0A511YLS0_9FLAO</name>
<dbReference type="RefSeq" id="WP_146941041.1">
    <property type="nucleotide sequence ID" value="NZ_BJYJ01000008.1"/>
</dbReference>
<dbReference type="AlphaFoldDB" id="A0A511YLS0"/>